<dbReference type="Gene3D" id="2.40.170.20">
    <property type="entry name" value="TonB-dependent receptor, beta-barrel domain"/>
    <property type="match status" value="1"/>
</dbReference>
<comment type="similarity">
    <text evidence="10 11">Belongs to the TonB-dependent receptor family.</text>
</comment>
<evidence type="ECO:0000256" key="5">
    <source>
        <dbReference type="ARBA" id="ARBA00022729"/>
    </source>
</evidence>
<evidence type="ECO:0000256" key="3">
    <source>
        <dbReference type="ARBA" id="ARBA00022452"/>
    </source>
</evidence>
<dbReference type="PANTHER" id="PTHR30069">
    <property type="entry name" value="TONB-DEPENDENT OUTER MEMBRANE RECEPTOR"/>
    <property type="match status" value="1"/>
</dbReference>
<feature type="chain" id="PRO_5004224054" evidence="12">
    <location>
        <begin position="33"/>
        <end position="807"/>
    </location>
</feature>
<feature type="domain" description="TonB-dependent receptor-like beta-barrel" evidence="13">
    <location>
        <begin position="352"/>
        <end position="781"/>
    </location>
</feature>
<evidence type="ECO:0000259" key="13">
    <source>
        <dbReference type="Pfam" id="PF00593"/>
    </source>
</evidence>
<dbReference type="SUPFAM" id="SSF56935">
    <property type="entry name" value="Porins"/>
    <property type="match status" value="1"/>
</dbReference>
<dbReference type="Gene3D" id="2.60.40.1120">
    <property type="entry name" value="Carboxypeptidase-like, regulatory domain"/>
    <property type="match status" value="1"/>
</dbReference>
<proteinExistence type="inferred from homology"/>
<dbReference type="Gene3D" id="2.170.130.10">
    <property type="entry name" value="TonB-dependent receptor, plug domain"/>
    <property type="match status" value="1"/>
</dbReference>
<evidence type="ECO:0000256" key="7">
    <source>
        <dbReference type="ARBA" id="ARBA00023136"/>
    </source>
</evidence>
<dbReference type="Pfam" id="PF07715">
    <property type="entry name" value="Plug"/>
    <property type="match status" value="1"/>
</dbReference>
<feature type="domain" description="TonB-dependent receptor plug" evidence="14">
    <location>
        <begin position="135"/>
        <end position="246"/>
    </location>
</feature>
<keyword evidence="5 12" id="KW-0732">Signal</keyword>
<evidence type="ECO:0000313" key="15">
    <source>
        <dbReference type="EMBL" id="ABB23144.1"/>
    </source>
</evidence>
<dbReference type="InterPro" id="IPR008969">
    <property type="entry name" value="CarboxyPept-like_regulatory"/>
</dbReference>
<dbReference type="CDD" id="cd01347">
    <property type="entry name" value="ligand_gated_channel"/>
    <property type="match status" value="1"/>
</dbReference>
<dbReference type="GO" id="GO:0009279">
    <property type="term" value="C:cell outer membrane"/>
    <property type="evidence" value="ECO:0007669"/>
    <property type="project" value="UniProtKB-SubCell"/>
</dbReference>
<protein>
    <submittedName>
        <fullName evidence="15">Ferric siderophore receptor, putative, TonB receptor family</fullName>
    </submittedName>
</protein>
<dbReference type="InterPro" id="IPR037066">
    <property type="entry name" value="Plug_dom_sf"/>
</dbReference>
<dbReference type="eggNOG" id="COG4771">
    <property type="taxonomic scope" value="Bacteria"/>
</dbReference>
<dbReference type="GO" id="GO:0044718">
    <property type="term" value="P:siderophore transmembrane transport"/>
    <property type="evidence" value="ECO:0007669"/>
    <property type="project" value="TreeGrafter"/>
</dbReference>
<dbReference type="SUPFAM" id="SSF49464">
    <property type="entry name" value="Carboxypeptidase regulatory domain-like"/>
    <property type="match status" value="1"/>
</dbReference>
<evidence type="ECO:0000259" key="14">
    <source>
        <dbReference type="Pfam" id="PF07715"/>
    </source>
</evidence>
<evidence type="ECO:0000256" key="1">
    <source>
        <dbReference type="ARBA" id="ARBA00004571"/>
    </source>
</evidence>
<dbReference type="Pfam" id="PF13715">
    <property type="entry name" value="CarbopepD_reg_2"/>
    <property type="match status" value="1"/>
</dbReference>
<organism evidence="15 16">
    <name type="scientific">Chlorobium luteolum (strain DSM 273 / BCRC 81028 / 2530)</name>
    <name type="common">Pelodictyon luteolum</name>
    <dbReference type="NCBI Taxonomy" id="319225"/>
    <lineage>
        <taxon>Bacteria</taxon>
        <taxon>Pseudomonadati</taxon>
        <taxon>Chlorobiota</taxon>
        <taxon>Chlorobiia</taxon>
        <taxon>Chlorobiales</taxon>
        <taxon>Chlorobiaceae</taxon>
        <taxon>Chlorobium/Pelodictyon group</taxon>
        <taxon>Pelodictyon</taxon>
    </lineage>
</organism>
<evidence type="ECO:0000256" key="6">
    <source>
        <dbReference type="ARBA" id="ARBA00023077"/>
    </source>
</evidence>
<dbReference type="HOGENOM" id="CLU_008287_18_0_10"/>
<dbReference type="PANTHER" id="PTHR30069:SF29">
    <property type="entry name" value="HEMOGLOBIN AND HEMOGLOBIN-HAPTOGLOBIN-BINDING PROTEIN 1-RELATED"/>
    <property type="match status" value="1"/>
</dbReference>
<evidence type="ECO:0000256" key="4">
    <source>
        <dbReference type="ARBA" id="ARBA00022692"/>
    </source>
</evidence>
<dbReference type="OrthoDB" id="596248at2"/>
<dbReference type="Proteomes" id="UP000002709">
    <property type="component" value="Chromosome"/>
</dbReference>
<evidence type="ECO:0000313" key="16">
    <source>
        <dbReference type="Proteomes" id="UP000002709"/>
    </source>
</evidence>
<dbReference type="AlphaFoldDB" id="Q3B687"/>
<gene>
    <name evidence="15" type="ordered locus">Plut_0256</name>
</gene>
<dbReference type="InterPro" id="IPR036942">
    <property type="entry name" value="Beta-barrel_TonB_sf"/>
</dbReference>
<keyword evidence="16" id="KW-1185">Reference proteome</keyword>
<keyword evidence="2 10" id="KW-0813">Transport</keyword>
<evidence type="ECO:0000256" key="9">
    <source>
        <dbReference type="ARBA" id="ARBA00023237"/>
    </source>
</evidence>
<comment type="subcellular location">
    <subcellularLocation>
        <location evidence="1 10">Cell outer membrane</location>
        <topology evidence="1 10">Multi-pass membrane protein</topology>
    </subcellularLocation>
</comment>
<dbReference type="InterPro" id="IPR000531">
    <property type="entry name" value="Beta-barrel_TonB"/>
</dbReference>
<evidence type="ECO:0000256" key="2">
    <source>
        <dbReference type="ARBA" id="ARBA00022448"/>
    </source>
</evidence>
<evidence type="ECO:0000256" key="8">
    <source>
        <dbReference type="ARBA" id="ARBA00023170"/>
    </source>
</evidence>
<accession>Q3B687</accession>
<keyword evidence="7 10" id="KW-0472">Membrane</keyword>
<feature type="signal peptide" evidence="12">
    <location>
        <begin position="1"/>
        <end position="32"/>
    </location>
</feature>
<dbReference type="GO" id="GO:0015344">
    <property type="term" value="F:siderophore uptake transmembrane transporter activity"/>
    <property type="evidence" value="ECO:0007669"/>
    <property type="project" value="TreeGrafter"/>
</dbReference>
<keyword evidence="6 11" id="KW-0798">TonB box</keyword>
<evidence type="ECO:0000256" key="12">
    <source>
        <dbReference type="SAM" id="SignalP"/>
    </source>
</evidence>
<dbReference type="EMBL" id="CP000096">
    <property type="protein sequence ID" value="ABB23144.1"/>
    <property type="molecule type" value="Genomic_DNA"/>
</dbReference>
<dbReference type="Pfam" id="PF00593">
    <property type="entry name" value="TonB_dep_Rec_b-barrel"/>
    <property type="match status" value="1"/>
</dbReference>
<keyword evidence="4 10" id="KW-0812">Transmembrane</keyword>
<dbReference type="STRING" id="319225.Plut_0256"/>
<evidence type="ECO:0000256" key="11">
    <source>
        <dbReference type="RuleBase" id="RU003357"/>
    </source>
</evidence>
<dbReference type="RefSeq" id="WP_011357019.1">
    <property type="nucleotide sequence ID" value="NC_007512.1"/>
</dbReference>
<dbReference type="InterPro" id="IPR039426">
    <property type="entry name" value="TonB-dep_rcpt-like"/>
</dbReference>
<name>Q3B687_CHLL3</name>
<keyword evidence="3 10" id="KW-1134">Transmembrane beta strand</keyword>
<reference evidence="16" key="1">
    <citation type="submission" date="2005-08" db="EMBL/GenBank/DDBJ databases">
        <title>Complete sequence of Pelodictyon luteolum DSM 273.</title>
        <authorList>
            <consortium name="US DOE Joint Genome Institute"/>
            <person name="Copeland A."/>
            <person name="Lucas S."/>
            <person name="Lapidus A."/>
            <person name="Barry K."/>
            <person name="Detter J.C."/>
            <person name="Glavina T."/>
            <person name="Hammon N."/>
            <person name="Israni S."/>
            <person name="Pitluck S."/>
            <person name="Bryant D."/>
            <person name="Schmutz J."/>
            <person name="Larimer F."/>
            <person name="Land M."/>
            <person name="Kyrpides N."/>
            <person name="Ivanova N."/>
            <person name="Richardson P."/>
        </authorList>
    </citation>
    <scope>NUCLEOTIDE SEQUENCE [LARGE SCALE GENOMIC DNA]</scope>
    <source>
        <strain evidence="16">DSM 273 / BCRC 81028 / 2530</strain>
    </source>
</reference>
<sequence length="807" mass="87590">MKSTKTRVRSLARIVATAWCMLAFMVPLTSYGADTGTVKGQVTDRADGEGVYGATVTIGGTTISTATDMDGNFTLRNVPVATQKLSVSIVGYAPASQVVTVAADATATANISLGHTTIMASEVVVGAAMYGQDRLSVPVTANVVTSEQIKEEPNPTLDAVVEGVPGVVVSRAGGTTSSSLQIRGSNVYQGGGIGTRVQALYDGFPINAPESGEIVWQSVNMNAADKVELLKGAAATLYGSGAMGGVVNVYGHLPEKEEILAGSSIGFYDAPPSDDQSAYRESYTPVFWNSYVGYGNKDDKWRYSVLYSHSDDNGYRENTDSYLNDLKIKARYDIDATQYLQLSAFYNATVGGYGRTWPYVAGAGGTVTSTSPELAYDINNPTAYGDDTTLRKNALVGLNYVKMFSDDVSLDTRLYYTHNGTRYEYNPTATAELVTAAAGPIPATYQQPGSFNETYSDRVGAGTKLDWKVSDAHRLLFGVDGNFTNVMSTQVTATTPVAGVLNDIQESNFASFLQDEWKITDRLTSLASVRYDWNGISDDMAGTTPIQNKSVDAVSPRVALNYKAMDDMSFRASWGRSFRAPSLYERFVRDGGFATLTPNPALDKETMTAWEAGVFKQFGERVALDIAGFINNYNDLIESTVITAPSTYQYQNISKARIWGIETNLNIKPVDEVNVNLAYTYMNAKNESYDPATASSSVTNNPDPDWLAYRPEHTASASTTWKATKDLALNVNGRYVSKYKNINMYNNVAGTNYPGDFVVLGVGAKYKVNDNFSTSLVCNNINNTQYEEVMYFRAPGRSYVLGVDFSY</sequence>
<evidence type="ECO:0000256" key="10">
    <source>
        <dbReference type="PROSITE-ProRule" id="PRU01360"/>
    </source>
</evidence>
<keyword evidence="8 15" id="KW-0675">Receptor</keyword>
<dbReference type="InterPro" id="IPR012910">
    <property type="entry name" value="Plug_dom"/>
</dbReference>
<dbReference type="PROSITE" id="PS52016">
    <property type="entry name" value="TONB_DEPENDENT_REC_3"/>
    <property type="match status" value="1"/>
</dbReference>
<dbReference type="KEGG" id="plt:Plut_0256"/>
<keyword evidence="9 10" id="KW-0998">Cell outer membrane</keyword>